<dbReference type="InterPro" id="IPR006047">
    <property type="entry name" value="GH13_cat_dom"/>
</dbReference>
<dbReference type="PANTHER" id="PTHR10357:SF179">
    <property type="entry name" value="NEUTRAL AND BASIC AMINO ACID TRANSPORT PROTEIN RBAT"/>
    <property type="match status" value="1"/>
</dbReference>
<feature type="domain" description="Glycosyl hydrolase family 13 catalytic" evidence="9">
    <location>
        <begin position="18"/>
        <end position="418"/>
    </location>
</feature>
<dbReference type="Proteomes" id="UP000315783">
    <property type="component" value="Unassembled WGS sequence"/>
</dbReference>
<dbReference type="Gene3D" id="3.90.400.10">
    <property type="entry name" value="Oligo-1,6-glucosidase, Domain 2"/>
    <property type="match status" value="1"/>
</dbReference>
<keyword evidence="6" id="KW-0462">Maltose metabolism</keyword>
<comment type="caution">
    <text evidence="10">The sequence shown here is derived from an EMBL/GenBank/DDBJ whole genome shotgun (WGS) entry which is preliminary data.</text>
</comment>
<evidence type="ECO:0000256" key="7">
    <source>
        <dbReference type="ARBA" id="ARBA00041343"/>
    </source>
</evidence>
<dbReference type="Pfam" id="PF00128">
    <property type="entry name" value="Alpha-amylase"/>
    <property type="match status" value="1"/>
</dbReference>
<dbReference type="STRING" id="43265.A0A545WEM1"/>
<dbReference type="Gene3D" id="2.60.40.1180">
    <property type="entry name" value="Golgi alpha-mannosidase II"/>
    <property type="match status" value="1"/>
</dbReference>
<accession>A0A545WEM1</accession>
<dbReference type="FunFam" id="3.20.20.80:FF:000064">
    <property type="entry name" value="Oligo-1,6-glucosidase"/>
    <property type="match status" value="1"/>
</dbReference>
<reference evidence="10 11" key="1">
    <citation type="journal article" date="2019" name="Appl. Microbiol. Biotechnol.">
        <title>Genome sequence of Isaria javanica and comparative genome analysis insights into family S53 peptidase evolution in fungal entomopathogens.</title>
        <authorList>
            <person name="Lin R."/>
            <person name="Zhang X."/>
            <person name="Xin B."/>
            <person name="Zou M."/>
            <person name="Gao Y."/>
            <person name="Qin F."/>
            <person name="Hu Q."/>
            <person name="Xie B."/>
            <person name="Cheng X."/>
        </authorList>
    </citation>
    <scope>NUCLEOTIDE SEQUENCE [LARGE SCALE GENOMIC DNA]</scope>
    <source>
        <strain evidence="10 11">IJ1G</strain>
    </source>
</reference>
<dbReference type="SUPFAM" id="SSF51011">
    <property type="entry name" value="Glycosyl hydrolase domain"/>
    <property type="match status" value="1"/>
</dbReference>
<dbReference type="FunFam" id="3.90.400.10:FF:000003">
    <property type="entry name" value="Probable alpha-glucosidase (Maltase)"/>
    <property type="match status" value="1"/>
</dbReference>
<evidence type="ECO:0000256" key="8">
    <source>
        <dbReference type="ARBA" id="ARBA00073730"/>
    </source>
</evidence>
<evidence type="ECO:0000256" key="1">
    <source>
        <dbReference type="ARBA" id="ARBA00001657"/>
    </source>
</evidence>
<dbReference type="GO" id="GO:0004556">
    <property type="term" value="F:alpha-amylase activity"/>
    <property type="evidence" value="ECO:0007669"/>
    <property type="project" value="TreeGrafter"/>
</dbReference>
<evidence type="ECO:0000259" key="9">
    <source>
        <dbReference type="SMART" id="SM00642"/>
    </source>
</evidence>
<organism evidence="10 11">
    <name type="scientific">Cordyceps javanica</name>
    <dbReference type="NCBI Taxonomy" id="43265"/>
    <lineage>
        <taxon>Eukaryota</taxon>
        <taxon>Fungi</taxon>
        <taxon>Dikarya</taxon>
        <taxon>Ascomycota</taxon>
        <taxon>Pezizomycotina</taxon>
        <taxon>Sordariomycetes</taxon>
        <taxon>Hypocreomycetidae</taxon>
        <taxon>Hypocreales</taxon>
        <taxon>Cordycipitaceae</taxon>
        <taxon>Cordyceps</taxon>
    </lineage>
</organism>
<name>A0A545WEM1_9HYPO</name>
<dbReference type="Gene3D" id="3.20.20.80">
    <property type="entry name" value="Glycosidases"/>
    <property type="match status" value="1"/>
</dbReference>
<dbReference type="InterPro" id="IPR013780">
    <property type="entry name" value="Glyco_hydro_b"/>
</dbReference>
<gene>
    <name evidence="10" type="ORF">IF1G_01204</name>
</gene>
<dbReference type="GO" id="GO:0033934">
    <property type="term" value="F:glucan 1,4-alpha-maltotriohydrolase activity"/>
    <property type="evidence" value="ECO:0007669"/>
    <property type="project" value="TreeGrafter"/>
</dbReference>
<evidence type="ECO:0000313" key="11">
    <source>
        <dbReference type="Proteomes" id="UP000315783"/>
    </source>
</evidence>
<evidence type="ECO:0000256" key="5">
    <source>
        <dbReference type="ARBA" id="ARBA00023295"/>
    </source>
</evidence>
<proteinExistence type="inferred from homology"/>
<dbReference type="PANTHER" id="PTHR10357">
    <property type="entry name" value="ALPHA-AMYLASE FAMILY MEMBER"/>
    <property type="match status" value="1"/>
</dbReference>
<dbReference type="GO" id="GO:0004575">
    <property type="term" value="F:sucrose alpha-glucosidase activity"/>
    <property type="evidence" value="ECO:0007669"/>
    <property type="project" value="TreeGrafter"/>
</dbReference>
<keyword evidence="4" id="KW-0378">Hydrolase</keyword>
<dbReference type="AlphaFoldDB" id="A0A545WEM1"/>
<dbReference type="GO" id="GO:0004558">
    <property type="term" value="F:alpha-1,4-glucosidase activity"/>
    <property type="evidence" value="ECO:0007669"/>
    <property type="project" value="UniProtKB-EC"/>
</dbReference>
<dbReference type="EC" id="3.2.1.20" evidence="3"/>
<dbReference type="SMART" id="SM00642">
    <property type="entry name" value="Aamy"/>
    <property type="match status" value="1"/>
</dbReference>
<protein>
    <recommendedName>
        <fullName evidence="8">Alpha-glucosidase</fullName>
        <ecNumber evidence="3">3.2.1.20</ecNumber>
    </recommendedName>
    <alternativeName>
        <fullName evidence="7">Maltase</fullName>
    </alternativeName>
</protein>
<comment type="catalytic activity">
    <reaction evidence="1">
        <text>Hydrolysis of terminal, non-reducing (1-&gt;4)-linked alpha-D-glucose residues with release of alpha-D-glucose.</text>
        <dbReference type="EC" id="3.2.1.20"/>
    </reaction>
</comment>
<dbReference type="FunFam" id="3.20.20.80:FF:000087">
    <property type="entry name" value="Oligo-1,6-glucosidase IMA1"/>
    <property type="match status" value="1"/>
</dbReference>
<dbReference type="GO" id="GO:0000025">
    <property type="term" value="P:maltose catabolic process"/>
    <property type="evidence" value="ECO:0007669"/>
    <property type="project" value="TreeGrafter"/>
</dbReference>
<dbReference type="CDD" id="cd11333">
    <property type="entry name" value="AmyAc_SI_OligoGlu_DGase"/>
    <property type="match status" value="1"/>
</dbReference>
<evidence type="ECO:0000313" key="10">
    <source>
        <dbReference type="EMBL" id="TQW01273.1"/>
    </source>
</evidence>
<dbReference type="GO" id="GO:0005987">
    <property type="term" value="P:sucrose catabolic process"/>
    <property type="evidence" value="ECO:0007669"/>
    <property type="project" value="TreeGrafter"/>
</dbReference>
<dbReference type="SUPFAM" id="SSF51445">
    <property type="entry name" value="(Trans)glycosidases"/>
    <property type="match status" value="1"/>
</dbReference>
<dbReference type="EMBL" id="SPUK01000001">
    <property type="protein sequence ID" value="TQW01273.1"/>
    <property type="molecule type" value="Genomic_DNA"/>
</dbReference>
<dbReference type="OrthoDB" id="1740265at2759"/>
<dbReference type="GO" id="GO:0004574">
    <property type="term" value="F:oligo-1,6-glucosidase activity"/>
    <property type="evidence" value="ECO:0007669"/>
    <property type="project" value="TreeGrafter"/>
</dbReference>
<dbReference type="InterPro" id="IPR045857">
    <property type="entry name" value="O16G_dom_2"/>
</dbReference>
<evidence type="ECO:0000256" key="3">
    <source>
        <dbReference type="ARBA" id="ARBA00012741"/>
    </source>
</evidence>
<comment type="similarity">
    <text evidence="2">Belongs to the glycosyl hydrolase 13 family.</text>
</comment>
<dbReference type="InterPro" id="IPR017853">
    <property type="entry name" value="GH"/>
</dbReference>
<keyword evidence="11" id="KW-1185">Reference proteome</keyword>
<evidence type="ECO:0000256" key="2">
    <source>
        <dbReference type="ARBA" id="ARBA00008061"/>
    </source>
</evidence>
<evidence type="ECO:0000256" key="6">
    <source>
        <dbReference type="ARBA" id="ARBA00026248"/>
    </source>
</evidence>
<keyword evidence="5" id="KW-0326">Glycosidase</keyword>
<evidence type="ECO:0000256" key="4">
    <source>
        <dbReference type="ARBA" id="ARBA00022801"/>
    </source>
</evidence>
<sequence>MTVIGREKTWWKQASIYQIYPASFCDANGDGIGDIPGITSKLDYIASLGVDAIWVCPMYDSPQVDMGYDIANYEDVYRPYGTVQDMETLIRETHARGMRIMLDLVINHTSDQHAWFKESRASKDSPKRDWYIWKPARYSAAGERLPPNNWRGNFGGGSAWEWDEATQEYYLHLFATEQPDLNWENPATRRAIYASAMEFWLDRGVDGFRVDTVNMYSKHQDFPDAPVTDPKAPFQPAGFVYCNGPRMHEFLSEMNAILSRYGAITVGELPCTPDMAKVVKYVSAREKQLDMVFQFDLVDVGFGKTHKFETTPRNWTLPDVKAAVERTQSIIRGTDAWTTAFIENHDQARCVSRFTDDSPAFRVAGAKLLALMQSCLSGTQYVYQGQEIGCVNAPEAGYPPDNYLDIDSSLYYKMVQERYGADNQAELDRAFSAMQHLARDHARVPMAWDGAAKYGGFSEPALRAGRDVSEPWMKAHPLAGEINVASQLDDPTSVLAFWRKMLAFRKEHADVLVYGDYKGLQEDDKETFVFLKEAQGGSQQAALVVLNFTSEPQTWTVPSATELGLPEHDSVKLTRLLSTHDGKGEAQTLQPFEGQVFTLST</sequence>